<sequence>MPGLLSVTVHVCVLMLGTRVTAAPTRSPRAVTYTCPPGRVWDPFNQDCPPCTLCYEYPNMEMCKNNACPGPTTLTVGKTLPLQATTGVHGKEKLEKGLGGGIVAIIVLGSILASVALLLAILYKIRANGRERADDENNTEEELKLSVQEEQQGSSERVVAE</sequence>
<dbReference type="Proteomes" id="UP000515135">
    <property type="component" value="Unplaced"/>
</dbReference>
<keyword evidence="2" id="KW-0812">Transmembrane</keyword>
<dbReference type="RefSeq" id="XP_019618998.1">
    <property type="nucleotide sequence ID" value="XM_019763439.1"/>
</dbReference>
<dbReference type="OrthoDB" id="10395799at2759"/>
<gene>
    <name evidence="5" type="primary">LOC109465951</name>
</gene>
<keyword evidence="4" id="KW-1185">Reference proteome</keyword>
<dbReference type="Gene3D" id="4.10.400.20">
    <property type="match status" value="1"/>
</dbReference>
<keyword evidence="2" id="KW-1133">Transmembrane helix</keyword>
<accession>A0A6P4Y3J0</accession>
<organism evidence="4 5">
    <name type="scientific">Branchiostoma belcheri</name>
    <name type="common">Amphioxus</name>
    <dbReference type="NCBI Taxonomy" id="7741"/>
    <lineage>
        <taxon>Eukaryota</taxon>
        <taxon>Metazoa</taxon>
        <taxon>Chordata</taxon>
        <taxon>Cephalochordata</taxon>
        <taxon>Leptocardii</taxon>
        <taxon>Amphioxiformes</taxon>
        <taxon>Branchiostomatidae</taxon>
        <taxon>Branchiostoma</taxon>
    </lineage>
</organism>
<evidence type="ECO:0000256" key="1">
    <source>
        <dbReference type="SAM" id="MobiDB-lite"/>
    </source>
</evidence>
<feature type="transmembrane region" description="Helical" evidence="2">
    <location>
        <begin position="102"/>
        <end position="123"/>
    </location>
</feature>
<reference evidence="5" key="1">
    <citation type="submission" date="2025-08" db="UniProtKB">
        <authorList>
            <consortium name="RefSeq"/>
        </authorList>
    </citation>
    <scope>IDENTIFICATION</scope>
    <source>
        <tissue evidence="5">Gonad</tissue>
    </source>
</reference>
<feature type="chain" id="PRO_5028145090" evidence="3">
    <location>
        <begin position="23"/>
        <end position="161"/>
    </location>
</feature>
<keyword evidence="3" id="KW-0732">Signal</keyword>
<evidence type="ECO:0000256" key="3">
    <source>
        <dbReference type="SAM" id="SignalP"/>
    </source>
</evidence>
<keyword evidence="2" id="KW-0472">Membrane</keyword>
<dbReference type="KEGG" id="bbel:109465951"/>
<name>A0A6P4Y3J0_BRABE</name>
<evidence type="ECO:0000313" key="4">
    <source>
        <dbReference type="Proteomes" id="UP000515135"/>
    </source>
</evidence>
<evidence type="ECO:0000313" key="5">
    <source>
        <dbReference type="RefSeq" id="XP_019618998.1"/>
    </source>
</evidence>
<proteinExistence type="predicted"/>
<dbReference type="AlphaFoldDB" id="A0A6P4Y3J0"/>
<dbReference type="GeneID" id="109465951"/>
<evidence type="ECO:0000256" key="2">
    <source>
        <dbReference type="SAM" id="Phobius"/>
    </source>
</evidence>
<feature type="signal peptide" evidence="3">
    <location>
        <begin position="1"/>
        <end position="22"/>
    </location>
</feature>
<protein>
    <submittedName>
        <fullName evidence="5">Uncharacterized protein LOC109465951</fullName>
    </submittedName>
</protein>
<feature type="region of interest" description="Disordered" evidence="1">
    <location>
        <begin position="131"/>
        <end position="161"/>
    </location>
</feature>